<evidence type="ECO:0000256" key="1">
    <source>
        <dbReference type="ARBA" id="ARBA00022603"/>
    </source>
</evidence>
<dbReference type="GO" id="GO:0032259">
    <property type="term" value="P:methylation"/>
    <property type="evidence" value="ECO:0007669"/>
    <property type="project" value="UniProtKB-KW"/>
</dbReference>
<reference evidence="4 5" key="1">
    <citation type="submission" date="2019-06" db="EMBL/GenBank/DDBJ databases">
        <title>Sequencing the genomes of 1000 actinobacteria strains.</title>
        <authorList>
            <person name="Klenk H.-P."/>
        </authorList>
    </citation>
    <scope>NUCLEOTIDE SEQUENCE [LARGE SCALE GENOMIC DNA]</scope>
    <source>
        <strain evidence="4 5">DSM 12335</strain>
    </source>
</reference>
<evidence type="ECO:0000256" key="2">
    <source>
        <dbReference type="ARBA" id="ARBA00022679"/>
    </source>
</evidence>
<dbReference type="InterPro" id="IPR007848">
    <property type="entry name" value="Small_mtfrase_dom"/>
</dbReference>
<keyword evidence="1 4" id="KW-0489">Methyltransferase</keyword>
<dbReference type="InterPro" id="IPR029063">
    <property type="entry name" value="SAM-dependent_MTases_sf"/>
</dbReference>
<proteinExistence type="predicted"/>
<dbReference type="EMBL" id="VFOP01000001">
    <property type="protein sequence ID" value="TQL50368.1"/>
    <property type="molecule type" value="Genomic_DNA"/>
</dbReference>
<dbReference type="PANTHER" id="PTHR47816:SF4">
    <property type="entry name" value="RIBOSOMAL RNA SMALL SUBUNIT METHYLTRANSFERASE C"/>
    <property type="match status" value="1"/>
</dbReference>
<keyword evidence="5" id="KW-1185">Reference proteome</keyword>
<dbReference type="PANTHER" id="PTHR47816">
    <property type="entry name" value="RIBOSOMAL RNA SMALL SUBUNIT METHYLTRANSFERASE C"/>
    <property type="match status" value="1"/>
</dbReference>
<dbReference type="Gene3D" id="3.40.50.150">
    <property type="entry name" value="Vaccinia Virus protein VP39"/>
    <property type="match status" value="1"/>
</dbReference>
<dbReference type="Proteomes" id="UP000319516">
    <property type="component" value="Unassembled WGS sequence"/>
</dbReference>
<dbReference type="AlphaFoldDB" id="A0A542YQI5"/>
<evidence type="ECO:0000259" key="3">
    <source>
        <dbReference type="Pfam" id="PF05175"/>
    </source>
</evidence>
<name>A0A542YQI5_9MICO</name>
<dbReference type="Pfam" id="PF05175">
    <property type="entry name" value="MTS"/>
    <property type="match status" value="1"/>
</dbReference>
<accession>A0A542YQI5</accession>
<sequence length="219" mass="23107">MNTANQSFRPYTRDAMGTDHYFTAEPASPGELRDRTVTLAGREVTVHTAGGIFSPDGVDKGTAVLLKDAPAPPHTGTLLDLGCGWGPMALTLALEAPDATVYAVDVNRRALDLARRNAAALDLPGVRAVTPEEVPAEVTFDLIWSNPPIRVGKAVLHEMLLGWLPRLAPGGEAWLVVQKNLGADSLQTWLGGALPDGFVVGRAGSSKGFRLLRVLAPGG</sequence>
<evidence type="ECO:0000313" key="5">
    <source>
        <dbReference type="Proteomes" id="UP000319516"/>
    </source>
</evidence>
<organism evidence="4 5">
    <name type="scientific">Ornithinicoccus hortensis</name>
    <dbReference type="NCBI Taxonomy" id="82346"/>
    <lineage>
        <taxon>Bacteria</taxon>
        <taxon>Bacillati</taxon>
        <taxon>Actinomycetota</taxon>
        <taxon>Actinomycetes</taxon>
        <taxon>Micrococcales</taxon>
        <taxon>Intrasporangiaceae</taxon>
        <taxon>Ornithinicoccus</taxon>
    </lineage>
</organism>
<dbReference type="GO" id="GO:0008757">
    <property type="term" value="F:S-adenosylmethionine-dependent methyltransferase activity"/>
    <property type="evidence" value="ECO:0007669"/>
    <property type="project" value="InterPro"/>
</dbReference>
<evidence type="ECO:0000313" key="4">
    <source>
        <dbReference type="EMBL" id="TQL50368.1"/>
    </source>
</evidence>
<comment type="caution">
    <text evidence="4">The sequence shown here is derived from an EMBL/GenBank/DDBJ whole genome shotgun (WGS) entry which is preliminary data.</text>
</comment>
<dbReference type="CDD" id="cd02440">
    <property type="entry name" value="AdoMet_MTases"/>
    <property type="match status" value="1"/>
</dbReference>
<protein>
    <submittedName>
        <fullName evidence="4">16S rRNA m(2)G 1207 methyltransferase</fullName>
    </submittedName>
</protein>
<dbReference type="SUPFAM" id="SSF53335">
    <property type="entry name" value="S-adenosyl-L-methionine-dependent methyltransferases"/>
    <property type="match status" value="1"/>
</dbReference>
<dbReference type="InterPro" id="IPR046977">
    <property type="entry name" value="RsmC/RlmG"/>
</dbReference>
<feature type="domain" description="Methyltransferase small" evidence="3">
    <location>
        <begin position="43"/>
        <end position="186"/>
    </location>
</feature>
<keyword evidence="2 4" id="KW-0808">Transferase</keyword>
<gene>
    <name evidence="4" type="ORF">FB467_1474</name>
</gene>